<feature type="region of interest" description="Disordered" evidence="5">
    <location>
        <begin position="45"/>
        <end position="82"/>
    </location>
</feature>
<dbReference type="InterPro" id="IPR052400">
    <property type="entry name" value="Zn2-C6_fungal_TF"/>
</dbReference>
<dbReference type="CDD" id="cd00067">
    <property type="entry name" value="GAL4"/>
    <property type="match status" value="1"/>
</dbReference>
<organism evidence="7 8">
    <name type="scientific">Aspergillus keveii</name>
    <dbReference type="NCBI Taxonomy" id="714993"/>
    <lineage>
        <taxon>Eukaryota</taxon>
        <taxon>Fungi</taxon>
        <taxon>Dikarya</taxon>
        <taxon>Ascomycota</taxon>
        <taxon>Pezizomycotina</taxon>
        <taxon>Eurotiomycetes</taxon>
        <taxon>Eurotiomycetidae</taxon>
        <taxon>Eurotiales</taxon>
        <taxon>Aspergillaceae</taxon>
        <taxon>Aspergillus</taxon>
        <taxon>Aspergillus subgen. Nidulantes</taxon>
    </lineage>
</organism>
<gene>
    <name evidence="7" type="ORF">BJX66DRAFT_338054</name>
</gene>
<dbReference type="PANTHER" id="PTHR47657:SF13">
    <property type="entry name" value="ZN(2)-C6 FUNGAL-TYPE DOMAIN-CONTAINING PROTEIN-RELATED"/>
    <property type="match status" value="1"/>
</dbReference>
<keyword evidence="1" id="KW-0805">Transcription regulation</keyword>
<reference evidence="7 8" key="1">
    <citation type="submission" date="2024-07" db="EMBL/GenBank/DDBJ databases">
        <title>Section-level genome sequencing and comparative genomics of Aspergillus sections Usti and Cavernicolus.</title>
        <authorList>
            <consortium name="Lawrence Berkeley National Laboratory"/>
            <person name="Nybo J.L."/>
            <person name="Vesth T.C."/>
            <person name="Theobald S."/>
            <person name="Frisvad J.C."/>
            <person name="Larsen T.O."/>
            <person name="Kjaerboelling I."/>
            <person name="Rothschild-Mancinelli K."/>
            <person name="Lyhne E.K."/>
            <person name="Kogle M.E."/>
            <person name="Barry K."/>
            <person name="Clum A."/>
            <person name="Na H."/>
            <person name="Ledsgaard L."/>
            <person name="Lin J."/>
            <person name="Lipzen A."/>
            <person name="Kuo A."/>
            <person name="Riley R."/>
            <person name="Mondo S."/>
            <person name="Labutti K."/>
            <person name="Haridas S."/>
            <person name="Pangalinan J."/>
            <person name="Salamov A.A."/>
            <person name="Simmons B.A."/>
            <person name="Magnuson J.K."/>
            <person name="Chen J."/>
            <person name="Drula E."/>
            <person name="Henrissat B."/>
            <person name="Wiebenga A."/>
            <person name="Lubbers R.J."/>
            <person name="Gomes A.C."/>
            <person name="Makela M.R."/>
            <person name="Stajich J."/>
            <person name="Grigoriev I.V."/>
            <person name="Mortensen U.H."/>
            <person name="De Vries R.P."/>
            <person name="Baker S.E."/>
            <person name="Andersen M.R."/>
        </authorList>
    </citation>
    <scope>NUCLEOTIDE SEQUENCE [LARGE SCALE GENOMIC DNA]</scope>
    <source>
        <strain evidence="7 8">CBS 209.92</strain>
    </source>
</reference>
<dbReference type="SMART" id="SM00066">
    <property type="entry name" value="GAL4"/>
    <property type="match status" value="1"/>
</dbReference>
<dbReference type="Pfam" id="PF00172">
    <property type="entry name" value="Zn_clus"/>
    <property type="match status" value="1"/>
</dbReference>
<keyword evidence="8" id="KW-1185">Reference proteome</keyword>
<dbReference type="InterPro" id="IPR036864">
    <property type="entry name" value="Zn2-C6_fun-type_DNA-bd_sf"/>
</dbReference>
<dbReference type="SUPFAM" id="SSF57701">
    <property type="entry name" value="Zn2/Cys6 DNA-binding domain"/>
    <property type="match status" value="1"/>
</dbReference>
<dbReference type="Proteomes" id="UP001610563">
    <property type="component" value="Unassembled WGS sequence"/>
</dbReference>
<comment type="caution">
    <text evidence="7">The sequence shown here is derived from an EMBL/GenBank/DDBJ whole genome shotgun (WGS) entry which is preliminary data.</text>
</comment>
<dbReference type="PROSITE" id="PS00463">
    <property type="entry name" value="ZN2_CY6_FUNGAL_1"/>
    <property type="match status" value="1"/>
</dbReference>
<evidence type="ECO:0000256" key="1">
    <source>
        <dbReference type="ARBA" id="ARBA00023015"/>
    </source>
</evidence>
<protein>
    <recommendedName>
        <fullName evidence="6">Zn(2)-C6 fungal-type domain-containing protein</fullName>
    </recommendedName>
</protein>
<dbReference type="InterPro" id="IPR001138">
    <property type="entry name" value="Zn2Cys6_DnaBD"/>
</dbReference>
<evidence type="ECO:0000313" key="7">
    <source>
        <dbReference type="EMBL" id="KAL2794235.1"/>
    </source>
</evidence>
<dbReference type="Gene3D" id="4.10.240.10">
    <property type="entry name" value="Zn(2)-C6 fungal-type DNA-binding domain"/>
    <property type="match status" value="1"/>
</dbReference>
<keyword evidence="2" id="KW-0238">DNA-binding</keyword>
<evidence type="ECO:0000256" key="3">
    <source>
        <dbReference type="ARBA" id="ARBA00023163"/>
    </source>
</evidence>
<keyword evidence="4" id="KW-0539">Nucleus</keyword>
<evidence type="ECO:0000259" key="6">
    <source>
        <dbReference type="PROSITE" id="PS50048"/>
    </source>
</evidence>
<dbReference type="PROSITE" id="PS50048">
    <property type="entry name" value="ZN2_CY6_FUNGAL_2"/>
    <property type="match status" value="1"/>
</dbReference>
<feature type="compositionally biased region" description="Polar residues" evidence="5">
    <location>
        <begin position="52"/>
        <end position="62"/>
    </location>
</feature>
<evidence type="ECO:0000256" key="2">
    <source>
        <dbReference type="ARBA" id="ARBA00023125"/>
    </source>
</evidence>
<evidence type="ECO:0000256" key="4">
    <source>
        <dbReference type="ARBA" id="ARBA00023242"/>
    </source>
</evidence>
<dbReference type="EMBL" id="JBFTWV010000047">
    <property type="protein sequence ID" value="KAL2794235.1"/>
    <property type="molecule type" value="Genomic_DNA"/>
</dbReference>
<name>A0ABR4G6J1_9EURO</name>
<sequence>MHHRRTHRKSKNGCLVCRQRKIKCDEVKPRCTNCIRFCVPCSFDPDPESDSSRSFPTKSTVSLEKRGRGRPRKGWGLARGIPGPQEQLPAHLDNLEPYCSLLNIPDIELLLHFTSHTGRSLAHPDPPDNPIARFWSHNVPRLGLSCHVVLHLALALAGHHLAYTTPYDTGRSAQYTSLAQKHSSVGLVELTKALGSIGNATCGALYTAATLMTYCTFASGPTDDNDLLVCNIGSHAPQRWMSVIQGVRLIRERFEPDVLFSGLLAPLAPSSEPDPKAATPAYIEEGYSRIDWEEPLRRLRDLITSNRDSPDTTDAADTAVYLQAYERIEAIYEATFGNSKGQFTCPPVNKFIFIWLYMVEERFVACLQQRRPLSLLILAYYALLLTTMKRDWFMRTWPRHLLTRIRELLGEDYWEWLHWPLEQAGLYTDEMPRIAS</sequence>
<feature type="domain" description="Zn(2)-C6 fungal-type" evidence="6">
    <location>
        <begin position="13"/>
        <end position="43"/>
    </location>
</feature>
<proteinExistence type="predicted"/>
<evidence type="ECO:0000256" key="5">
    <source>
        <dbReference type="SAM" id="MobiDB-lite"/>
    </source>
</evidence>
<evidence type="ECO:0000313" key="8">
    <source>
        <dbReference type="Proteomes" id="UP001610563"/>
    </source>
</evidence>
<accession>A0ABR4G6J1</accession>
<dbReference type="PANTHER" id="PTHR47657">
    <property type="entry name" value="STEROL REGULATORY ELEMENT-BINDING PROTEIN ECM22"/>
    <property type="match status" value="1"/>
</dbReference>
<keyword evidence="3" id="KW-0804">Transcription</keyword>